<dbReference type="EMBL" id="PDDX01000001">
    <property type="protein sequence ID" value="PHI29891.1"/>
    <property type="molecule type" value="Genomic_DNA"/>
</dbReference>
<dbReference type="RefSeq" id="WP_029096505.1">
    <property type="nucleotide sequence ID" value="NZ_CAADJA010000002.1"/>
</dbReference>
<evidence type="ECO:0000313" key="1">
    <source>
        <dbReference type="EMBL" id="PHI29891.1"/>
    </source>
</evidence>
<dbReference type="EMBL" id="CAADJA010000002">
    <property type="protein sequence ID" value="VFS48604.1"/>
    <property type="molecule type" value="Genomic_DNA"/>
</dbReference>
<evidence type="ECO:0000313" key="3">
    <source>
        <dbReference type="Proteomes" id="UP000224974"/>
    </source>
</evidence>
<dbReference type="InterPro" id="IPR006230">
    <property type="entry name" value="MutL"/>
</dbReference>
<dbReference type="Pfam" id="PF13941">
    <property type="entry name" value="MutL"/>
    <property type="match status" value="1"/>
</dbReference>
<keyword evidence="3" id="KW-1185">Reference proteome</keyword>
<name>A0A2C6DM58_9GAMM</name>
<dbReference type="OrthoDB" id="9769453at2"/>
<accession>A0A2C6DM58</accession>
<reference evidence="3" key="1">
    <citation type="submission" date="2017-09" db="EMBL/GenBank/DDBJ databases">
        <title>FDA dAtabase for Regulatory Grade micrObial Sequences (FDA-ARGOS): Supporting development and validation of Infectious Disease Dx tests.</title>
        <authorList>
            <person name="Minogue T."/>
            <person name="Wolcott M."/>
            <person name="Wasieloski L."/>
            <person name="Aguilar W."/>
            <person name="Moore D."/>
            <person name="Tallon L."/>
            <person name="Sadzewicz L."/>
            <person name="Ott S."/>
            <person name="Zhao X."/>
            <person name="Nagaraj S."/>
            <person name="Vavikolanu K."/>
            <person name="Aluvathingal J."/>
            <person name="Nadendla S."/>
            <person name="Sichtig H."/>
        </authorList>
    </citation>
    <scope>NUCLEOTIDE SEQUENCE [LARGE SCALE GENOMIC DNA]</scope>
    <source>
        <strain evidence="3">FDAARGOS_387</strain>
    </source>
</reference>
<dbReference type="NCBIfam" id="NF040745">
    <property type="entry name" value="accessory_GlmL"/>
    <property type="match status" value="1"/>
</dbReference>
<organism evidence="1 3">
    <name type="scientific">Budvicia aquatica</name>
    <dbReference type="NCBI Taxonomy" id="82979"/>
    <lineage>
        <taxon>Bacteria</taxon>
        <taxon>Pseudomonadati</taxon>
        <taxon>Pseudomonadota</taxon>
        <taxon>Gammaproteobacteria</taxon>
        <taxon>Enterobacterales</taxon>
        <taxon>Budviciaceae</taxon>
        <taxon>Budvicia</taxon>
    </lineage>
</organism>
<dbReference type="AlphaFoldDB" id="A0A2C6DM58"/>
<dbReference type="STRING" id="1111728.GCA_000427805_01789"/>
<sequence>MITVSIDIGSTWTKGAVFEVKGEAGNNDRVELKNSALFPTTPHHLAEGFFSVLNKILNVSDARPLLASGEINLDYSSSAKGGLAVAALGLVPNITLESAKVAAHSAGAKVSQHFAYKLNKSDILALESSPPDILLFTGGTDGGDCGHGLANARLLAKSDLNCSIIYAGNRDLQDEVRDILGHKDLTVVDNVLPSLDNPNPFGARKAICDIFLSKIVKGKGLDDIVEQTGEDPLPTPYSVFELVHQIRENIPEWENFMLIDMGGATTDVYSSCTNTFSPDTVMHGLPEPLVKRTVEGDLGMRVSAIIAGETGAPLVAHYFHHQQPKIDAFHQYLKYITACPDYLPQTDDEKIFDRLLAGICIGYATERHAGTKVQVCTCSGTIDLQVGRDLSRLKKVVGTGGWLSRADRFDIHHWLKYRELNDDGKQVLLPDEFEYYRDTQGLFPLLANVARRFPKAAAQTGVQILNK</sequence>
<dbReference type="Proteomes" id="UP000373449">
    <property type="component" value="Unassembled WGS sequence"/>
</dbReference>
<dbReference type="Proteomes" id="UP000224974">
    <property type="component" value="Unassembled WGS sequence"/>
</dbReference>
<reference evidence="2 4" key="3">
    <citation type="submission" date="2019-03" db="EMBL/GenBank/DDBJ databases">
        <authorList>
            <consortium name="Pathogen Informatics"/>
        </authorList>
    </citation>
    <scope>NUCLEOTIDE SEQUENCE [LARGE SCALE GENOMIC DNA]</scope>
    <source>
        <strain evidence="2 4">NCTC12282</strain>
    </source>
</reference>
<dbReference type="NCBIfam" id="TIGR01319">
    <property type="entry name" value="glmL_fam"/>
    <property type="match status" value="1"/>
</dbReference>
<proteinExistence type="predicted"/>
<gene>
    <name evidence="1" type="ORF">CRN84_11375</name>
    <name evidence="2" type="ORF">NCTC12282_03284</name>
</gene>
<dbReference type="PIRSF" id="PIRSF004729">
    <property type="entry name" value="MutL"/>
    <property type="match status" value="1"/>
</dbReference>
<reference evidence="1" key="2">
    <citation type="submission" date="2017-09" db="EMBL/GenBank/DDBJ databases">
        <title>FDA dAtabase for Regulatory Grade micrObial Sequences (FDA-ARGOS): Supporting development and validation of Infectious Disease Dx tests.</title>
        <authorList>
            <person name="Minogue T."/>
            <person name="Wolcott M."/>
            <person name="Wasieloski L."/>
            <person name="Aguilar W."/>
            <person name="Moore D."/>
            <person name="Tallon L.J."/>
            <person name="Sadzewicz L."/>
            <person name="Ott S."/>
            <person name="Zhao X."/>
            <person name="Nagaraj S."/>
            <person name="Vavikolanu K."/>
            <person name="Aluvathingal J."/>
            <person name="Nadendla S."/>
            <person name="Sichtig H."/>
        </authorList>
    </citation>
    <scope>NUCLEOTIDE SEQUENCE</scope>
    <source>
        <strain evidence="1">FDAARGOS_387</strain>
    </source>
</reference>
<evidence type="ECO:0000313" key="2">
    <source>
        <dbReference type="EMBL" id="VFS48604.1"/>
    </source>
</evidence>
<evidence type="ECO:0000313" key="4">
    <source>
        <dbReference type="Proteomes" id="UP000373449"/>
    </source>
</evidence>
<protein>
    <submittedName>
        <fullName evidence="1">Glutamate mutase</fullName>
    </submittedName>
</protein>